<dbReference type="InterPro" id="IPR036322">
    <property type="entry name" value="WD40_repeat_dom_sf"/>
</dbReference>
<comment type="caution">
    <text evidence="4">The sequence shown here is derived from an EMBL/GenBank/DDBJ whole genome shotgun (WGS) entry which is preliminary data.</text>
</comment>
<protein>
    <recommendedName>
        <fullName evidence="3">Anaphase-promoting complex subunit 4-like WD40 domain-containing protein</fullName>
    </recommendedName>
</protein>
<dbReference type="SUPFAM" id="SSF50978">
    <property type="entry name" value="WD40 repeat-like"/>
    <property type="match status" value="1"/>
</dbReference>
<dbReference type="PANTHER" id="PTHR44566:SF1">
    <property type="entry name" value="WD REPEAT-CONTAINING PROTEIN 25"/>
    <property type="match status" value="1"/>
</dbReference>
<sequence>MTMMSKNRMMTSLVAYEDSDSEDEPVNDKGTGHLYARSDSEAGQSRGGQTQFGLSFCNQNNRQTVDNPYDGGQPKARTSSISSGGLIPHLISQTVSFQSSTRAAQSSSECNIAVKRPQPSTVVVRPYIPKRQRLAQLEEGGVTESPQGGTLLDQAANTKLLTEVSDCVLPYLGRRSSQTELPRRVRLRVQAHQGPINTVQWCPVPHLSHLLLTASMDGSVKVWDGAGSGRSLWTSSSHGGAVKDACWTPCGRHLLTGSFDNKVHLTDIETGQQVAAVNNQFRVTCLALQPSDGNVFLCGGFSPEVKAWDTRTCKVVRVYQAAVQQTLDILFLAGGKEFVSSSDSVSRDSAERTLIAWDFHTTAKMSNQIFHERYTCPSLALHPQQDSFVAQTNGNYIALFSAQRPYKMNKRRRYEGHKVEGFAVGCEFSPDGTVLASGSSTGSVHFYEHHSSRALRTLSAHQEACVGVSLHPVLQAVAATCDWSGEVILWQ</sequence>
<feature type="repeat" description="WD" evidence="1">
    <location>
        <begin position="189"/>
        <end position="224"/>
    </location>
</feature>
<dbReference type="SMART" id="SM00320">
    <property type="entry name" value="WD40"/>
    <property type="match status" value="5"/>
</dbReference>
<dbReference type="Gene3D" id="2.130.10.10">
    <property type="entry name" value="YVTN repeat-like/Quinoprotein amine dehydrogenase"/>
    <property type="match status" value="1"/>
</dbReference>
<proteinExistence type="predicted"/>
<organism evidence="4 5">
    <name type="scientific">Albula goreensis</name>
    <dbReference type="NCBI Taxonomy" id="1534307"/>
    <lineage>
        <taxon>Eukaryota</taxon>
        <taxon>Metazoa</taxon>
        <taxon>Chordata</taxon>
        <taxon>Craniata</taxon>
        <taxon>Vertebrata</taxon>
        <taxon>Euteleostomi</taxon>
        <taxon>Actinopterygii</taxon>
        <taxon>Neopterygii</taxon>
        <taxon>Teleostei</taxon>
        <taxon>Albuliformes</taxon>
        <taxon>Albulidae</taxon>
        <taxon>Albula</taxon>
    </lineage>
</organism>
<gene>
    <name evidence="4" type="ORF">AGOR_G00107530</name>
</gene>
<dbReference type="InterPro" id="IPR001680">
    <property type="entry name" value="WD40_rpt"/>
</dbReference>
<dbReference type="OrthoDB" id="256303at2759"/>
<dbReference type="PANTHER" id="PTHR44566">
    <property type="entry name" value="TRANSDUCIN/WD40 REPEAT-LIKE SUPERFAMILY PROTEIN"/>
    <property type="match status" value="1"/>
</dbReference>
<keyword evidence="1" id="KW-0853">WD repeat</keyword>
<dbReference type="Proteomes" id="UP000829720">
    <property type="component" value="Unassembled WGS sequence"/>
</dbReference>
<dbReference type="Pfam" id="PF00400">
    <property type="entry name" value="WD40"/>
    <property type="match status" value="1"/>
</dbReference>
<dbReference type="Pfam" id="PF12894">
    <property type="entry name" value="ANAPC4_WD40"/>
    <property type="match status" value="1"/>
</dbReference>
<dbReference type="PROSITE" id="PS50082">
    <property type="entry name" value="WD_REPEATS_2"/>
    <property type="match status" value="2"/>
</dbReference>
<accession>A0A8T3DEE3</accession>
<dbReference type="AlphaFoldDB" id="A0A8T3DEE3"/>
<evidence type="ECO:0000256" key="1">
    <source>
        <dbReference type="PROSITE-ProRule" id="PRU00221"/>
    </source>
</evidence>
<feature type="domain" description="Anaphase-promoting complex subunit 4-like WD40" evidence="3">
    <location>
        <begin position="210"/>
        <end position="287"/>
    </location>
</feature>
<evidence type="ECO:0000313" key="5">
    <source>
        <dbReference type="Proteomes" id="UP000829720"/>
    </source>
</evidence>
<evidence type="ECO:0000313" key="4">
    <source>
        <dbReference type="EMBL" id="KAI1895563.1"/>
    </source>
</evidence>
<dbReference type="InterPro" id="IPR015943">
    <property type="entry name" value="WD40/YVTN_repeat-like_dom_sf"/>
</dbReference>
<feature type="compositionally biased region" description="Basic and acidic residues" evidence="2">
    <location>
        <begin position="26"/>
        <end position="40"/>
    </location>
</feature>
<evidence type="ECO:0000256" key="2">
    <source>
        <dbReference type="SAM" id="MobiDB-lite"/>
    </source>
</evidence>
<reference evidence="4" key="1">
    <citation type="submission" date="2021-01" db="EMBL/GenBank/DDBJ databases">
        <authorList>
            <person name="Zahm M."/>
            <person name="Roques C."/>
            <person name="Cabau C."/>
            <person name="Klopp C."/>
            <person name="Donnadieu C."/>
            <person name="Jouanno E."/>
            <person name="Lampietro C."/>
            <person name="Louis A."/>
            <person name="Herpin A."/>
            <person name="Echchiki A."/>
            <person name="Berthelot C."/>
            <person name="Parey E."/>
            <person name="Roest-Crollius H."/>
            <person name="Braasch I."/>
            <person name="Postlethwait J."/>
            <person name="Bobe J."/>
            <person name="Montfort J."/>
            <person name="Bouchez O."/>
            <person name="Begum T."/>
            <person name="Mejri S."/>
            <person name="Adams A."/>
            <person name="Chen W.-J."/>
            <person name="Guiguen Y."/>
        </authorList>
    </citation>
    <scope>NUCLEOTIDE SEQUENCE</scope>
    <source>
        <tissue evidence="4">Blood</tissue>
    </source>
</reference>
<keyword evidence="5" id="KW-1185">Reference proteome</keyword>
<feature type="repeat" description="WD" evidence="1">
    <location>
        <begin position="235"/>
        <end position="276"/>
    </location>
</feature>
<name>A0A8T3DEE3_9TELE</name>
<feature type="compositionally biased region" description="Polar residues" evidence="2">
    <location>
        <begin position="41"/>
        <end position="66"/>
    </location>
</feature>
<feature type="region of interest" description="Disordered" evidence="2">
    <location>
        <begin position="17"/>
        <end position="84"/>
    </location>
</feature>
<dbReference type="InterPro" id="IPR053053">
    <property type="entry name" value="WD_repeat_protein"/>
</dbReference>
<evidence type="ECO:0000259" key="3">
    <source>
        <dbReference type="Pfam" id="PF12894"/>
    </source>
</evidence>
<dbReference type="EMBL" id="JAERUA010000009">
    <property type="protein sequence ID" value="KAI1895563.1"/>
    <property type="molecule type" value="Genomic_DNA"/>
</dbReference>
<dbReference type="PROSITE" id="PS50294">
    <property type="entry name" value="WD_REPEATS_REGION"/>
    <property type="match status" value="1"/>
</dbReference>
<dbReference type="InterPro" id="IPR024977">
    <property type="entry name" value="Apc4-like_WD40_dom"/>
</dbReference>